<gene>
    <name evidence="1" type="ORF">LCGC14_2448010</name>
</gene>
<evidence type="ECO:0000313" key="1">
    <source>
        <dbReference type="EMBL" id="KKL21185.1"/>
    </source>
</evidence>
<organism evidence="1">
    <name type="scientific">marine sediment metagenome</name>
    <dbReference type="NCBI Taxonomy" id="412755"/>
    <lineage>
        <taxon>unclassified sequences</taxon>
        <taxon>metagenomes</taxon>
        <taxon>ecological metagenomes</taxon>
    </lineage>
</organism>
<proteinExistence type="predicted"/>
<sequence>GMVEDLKLLNQMGLAKFSIDGSIKRRHQRSLVFKVNGKLVLLDGNNRPEPTTWVIRAGNREGYSAIIKIQYRHSQFWGNCQVPIAPWTFTEMKHKAASNRYERYQNSEKKYRCGFAGRWYYARVGMLKRLDKIQGTDVEYWHKKRNKEAASPISEYLDRTCSWRSAYVPAGRSRTTGEGIDGKTWREIECAAMGISMILEADRDYHIPLVPYEHYIPVANQDSLEKAVEMVLEDKELGIRGRQWYDAAASPMGICRTFLEVLEKLGIL</sequence>
<accession>A0A0F9BH91</accession>
<feature type="non-terminal residue" evidence="1">
    <location>
        <position position="1"/>
    </location>
</feature>
<name>A0A0F9BH91_9ZZZZ</name>
<reference evidence="1" key="1">
    <citation type="journal article" date="2015" name="Nature">
        <title>Complex archaea that bridge the gap between prokaryotes and eukaryotes.</title>
        <authorList>
            <person name="Spang A."/>
            <person name="Saw J.H."/>
            <person name="Jorgensen S.L."/>
            <person name="Zaremba-Niedzwiedzka K."/>
            <person name="Martijn J."/>
            <person name="Lind A.E."/>
            <person name="van Eijk R."/>
            <person name="Schleper C."/>
            <person name="Guy L."/>
            <person name="Ettema T.J."/>
        </authorList>
    </citation>
    <scope>NUCLEOTIDE SEQUENCE</scope>
</reference>
<comment type="caution">
    <text evidence="1">The sequence shown here is derived from an EMBL/GenBank/DDBJ whole genome shotgun (WGS) entry which is preliminary data.</text>
</comment>
<dbReference type="AlphaFoldDB" id="A0A0F9BH91"/>
<protein>
    <submittedName>
        <fullName evidence="1">Uncharacterized protein</fullName>
    </submittedName>
</protein>
<dbReference type="EMBL" id="LAZR01037823">
    <property type="protein sequence ID" value="KKL21185.1"/>
    <property type="molecule type" value="Genomic_DNA"/>
</dbReference>